<dbReference type="Gene3D" id="3.40.50.300">
    <property type="entry name" value="P-loop containing nucleotide triphosphate hydrolases"/>
    <property type="match status" value="1"/>
</dbReference>
<dbReference type="GO" id="GO:0005524">
    <property type="term" value="F:ATP binding"/>
    <property type="evidence" value="ECO:0007669"/>
    <property type="project" value="UniProtKB-KW"/>
</dbReference>
<keyword evidence="10 12" id="KW-0411">Iron-sulfur</keyword>
<dbReference type="GO" id="GO:0140663">
    <property type="term" value="F:ATP-dependent FeS chaperone activity"/>
    <property type="evidence" value="ECO:0007669"/>
    <property type="project" value="InterPro"/>
</dbReference>
<feature type="repeat" description="WD" evidence="13">
    <location>
        <begin position="286"/>
        <end position="327"/>
    </location>
</feature>
<dbReference type="EMBL" id="CP115612">
    <property type="protein sequence ID" value="WBW74578.1"/>
    <property type="molecule type" value="Genomic_DNA"/>
</dbReference>
<dbReference type="GO" id="GO:0046872">
    <property type="term" value="F:metal ion binding"/>
    <property type="evidence" value="ECO:0007669"/>
    <property type="project" value="UniProtKB-KW"/>
</dbReference>
<dbReference type="Pfam" id="PF00400">
    <property type="entry name" value="WD40"/>
    <property type="match status" value="6"/>
</dbReference>
<feature type="binding site" evidence="12">
    <location>
        <position position="201"/>
    </location>
    <ligand>
        <name>[4Fe-4S] cluster</name>
        <dbReference type="ChEBI" id="CHEBI:49883"/>
        <note>ligand shared between dimeric partners</note>
    </ligand>
</feature>
<dbReference type="GO" id="GO:0005829">
    <property type="term" value="C:cytosol"/>
    <property type="evidence" value="ECO:0007669"/>
    <property type="project" value="TreeGrafter"/>
</dbReference>
<dbReference type="SUPFAM" id="SSF52540">
    <property type="entry name" value="P-loop containing nucleoside triphosphate hydrolases"/>
    <property type="match status" value="1"/>
</dbReference>
<evidence type="ECO:0000256" key="12">
    <source>
        <dbReference type="HAMAP-Rule" id="MF_03039"/>
    </source>
</evidence>
<evidence type="ECO:0000256" key="9">
    <source>
        <dbReference type="ARBA" id="ARBA00023004"/>
    </source>
</evidence>
<sequence>MDQVRHVILVLSGKGGVGKSSVTTQLALSLHDSKLHSRPLKIGILDIDLTGPSIPRMFGKDAEQSRIRQSSAGWIPVYTDETKEIGLMSLGFLLPSKKDSVVWRGPKKAAMIRQFVSDVHWGELDYLIIDTPPGTGDEHLTIVESLLAETSDVRKGPIDGAVMVTTPQALATLDVQKEIDFCKKADIRILGVVENMSGFICPHCADCTNIFSSGGGHTLAEKYKIPFLGSVPIDPKFGEMIENQSSSTNLSALYPETEMSKVFFPIVQNFFHQIYNKRSLEFVTGLSGHDGRIWSVDSHPVLPLFASGSQDKTVRIYNSDTLQLVHVIDGFHSRSVRRVAWRPVDRPILAAASFDATISINEKIDDDWECTAALEGHENEVKCIAWSPGGNFLATCSRDKSVWIWETTEDDEFDCMAVLQEHTQDVKVVAWHPSEDLLVSGSYDDSICFWRDDGDDWALTCQLQGHESTVWALAFSSTGSILASGDNEGNIILWTKTFSNESEAISNSTNILRPSLREEWIRKATLPHLHKGAVYSLSWLNDKVLASAGSDGKIVVYESEQHDDNIWRVSIEKEGAHDVYEINSIAWLGNDKLVSGGDDGECRVWHIN</sequence>
<dbReference type="InterPro" id="IPR000808">
    <property type="entry name" value="Mrp-like_CS"/>
</dbReference>
<evidence type="ECO:0000256" key="10">
    <source>
        <dbReference type="ARBA" id="ARBA00023014"/>
    </source>
</evidence>
<dbReference type="InterPro" id="IPR028600">
    <property type="entry name" value="NUBP2/Cfd1_eukaryotes"/>
</dbReference>
<comment type="similarity">
    <text evidence="12">Belongs to the Mrp/NBP35 ATP-binding proteins family. NUBP2/CFD1 subfamily.</text>
</comment>
<keyword evidence="3 12" id="KW-0963">Cytoplasm</keyword>
<reference evidence="14 15" key="1">
    <citation type="journal article" date="2023" name="G3 (Bethesda)">
        <title>A high-quality reference genome for the fission yeast Schizosaccharomyces osmophilus.</title>
        <authorList>
            <person name="Jia G.S."/>
            <person name="Zhang W.C."/>
            <person name="Liang Y."/>
            <person name="Liu X.H."/>
            <person name="Rhind N."/>
            <person name="Pidoux A."/>
            <person name="Brysch-Herzberg M."/>
            <person name="Du L.L."/>
        </authorList>
    </citation>
    <scope>NUCLEOTIDE SEQUENCE [LARGE SCALE GENOMIC DNA]</scope>
    <source>
        <strain evidence="14 15">CBS 15793</strain>
    </source>
</reference>
<dbReference type="GO" id="GO:0016226">
    <property type="term" value="P:iron-sulfur cluster assembly"/>
    <property type="evidence" value="ECO:0007669"/>
    <property type="project" value="UniProtKB-UniRule"/>
</dbReference>
<dbReference type="Proteomes" id="UP001212411">
    <property type="component" value="Chromosome 2"/>
</dbReference>
<dbReference type="GO" id="GO:0097361">
    <property type="term" value="C:cytosolic [4Fe-4S] assembly targeting complex"/>
    <property type="evidence" value="ECO:0007669"/>
    <property type="project" value="InterPro"/>
</dbReference>
<evidence type="ECO:0000256" key="7">
    <source>
        <dbReference type="ARBA" id="ARBA00022741"/>
    </source>
</evidence>
<gene>
    <name evidence="11" type="primary">CIA1</name>
    <name evidence="14" type="ORF">SOMG_03395</name>
</gene>
<name>A0AAE9WF16_9SCHI</name>
<dbReference type="InterPro" id="IPR015943">
    <property type="entry name" value="WD40/YVTN_repeat-like_dom_sf"/>
</dbReference>
<dbReference type="Pfam" id="PF10609">
    <property type="entry name" value="ParA"/>
    <property type="match status" value="1"/>
</dbReference>
<evidence type="ECO:0000256" key="8">
    <source>
        <dbReference type="ARBA" id="ARBA00022840"/>
    </source>
</evidence>
<accession>A0AAE9WF16</accession>
<dbReference type="InterPro" id="IPR033756">
    <property type="entry name" value="YlxH/NBP35"/>
</dbReference>
<dbReference type="InterPro" id="IPR027417">
    <property type="entry name" value="P-loop_NTPase"/>
</dbReference>
<protein>
    <recommendedName>
        <fullName evidence="11">Probable cytosolic iron-sulfur protein assembly protein 1</fullName>
    </recommendedName>
</protein>
<evidence type="ECO:0000256" key="2">
    <source>
        <dbReference type="ARBA" id="ARBA00022485"/>
    </source>
</evidence>
<evidence type="ECO:0000256" key="1">
    <source>
        <dbReference type="ARBA" id="ARBA00004496"/>
    </source>
</evidence>
<feature type="binding site" evidence="12">
    <location>
        <begin position="13"/>
        <end position="20"/>
    </location>
    <ligand>
        <name>ATP</name>
        <dbReference type="ChEBI" id="CHEBI:30616"/>
    </ligand>
</feature>
<comment type="subcellular location">
    <subcellularLocation>
        <location evidence="1 12">Cytoplasm</location>
    </subcellularLocation>
</comment>
<evidence type="ECO:0000256" key="6">
    <source>
        <dbReference type="ARBA" id="ARBA00022737"/>
    </source>
</evidence>
<dbReference type="InterPro" id="IPR028608">
    <property type="entry name" value="CIAO1/Cia1"/>
</dbReference>
<keyword evidence="15" id="KW-1185">Reference proteome</keyword>
<dbReference type="CDD" id="cd00200">
    <property type="entry name" value="WD40"/>
    <property type="match status" value="1"/>
</dbReference>
<dbReference type="GO" id="GO:0051539">
    <property type="term" value="F:4 iron, 4 sulfur cluster binding"/>
    <property type="evidence" value="ECO:0007669"/>
    <property type="project" value="UniProtKB-UniRule"/>
</dbReference>
<dbReference type="SUPFAM" id="SSF50978">
    <property type="entry name" value="WD40 repeat-like"/>
    <property type="match status" value="1"/>
</dbReference>
<comment type="similarity">
    <text evidence="11">Belongs to the WD repeat CIA1 family.</text>
</comment>
<dbReference type="PROSITE" id="PS50082">
    <property type="entry name" value="WD_REPEATS_2"/>
    <property type="match status" value="5"/>
</dbReference>
<dbReference type="InterPro" id="IPR036322">
    <property type="entry name" value="WD40_repeat_dom_sf"/>
</dbReference>
<dbReference type="AlphaFoldDB" id="A0AAE9WF16"/>
<organism evidence="14 15">
    <name type="scientific">Schizosaccharomyces osmophilus</name>
    <dbReference type="NCBI Taxonomy" id="2545709"/>
    <lineage>
        <taxon>Eukaryota</taxon>
        <taxon>Fungi</taxon>
        <taxon>Dikarya</taxon>
        <taxon>Ascomycota</taxon>
        <taxon>Taphrinomycotina</taxon>
        <taxon>Schizosaccharomycetes</taxon>
        <taxon>Schizosaccharomycetales</taxon>
        <taxon>Schizosaccharomycetaceae</taxon>
        <taxon>Schizosaccharomyces</taxon>
    </lineage>
</organism>
<dbReference type="InterPro" id="IPR019591">
    <property type="entry name" value="Mrp/NBP35_ATP-bd"/>
</dbReference>
<dbReference type="CDD" id="cd02037">
    <property type="entry name" value="Mrp_NBP35"/>
    <property type="match status" value="1"/>
</dbReference>
<comment type="function">
    <text evidence="12">Component of the cytosolic iron-sulfur (Fe/S) protein assembly (CIA) machinery. Required for maturation of extramitochondrial Fe-S proteins. The NBP35-CFD1 heterotetramer forms a Fe-S scaffold complex, mediating the de novo assembly of an Fe-S cluster and its transfer to target apoproteins.</text>
</comment>
<dbReference type="PROSITE" id="PS50294">
    <property type="entry name" value="WD_REPEATS_REGION"/>
    <property type="match status" value="4"/>
</dbReference>
<evidence type="ECO:0000313" key="15">
    <source>
        <dbReference type="Proteomes" id="UP001212411"/>
    </source>
</evidence>
<keyword evidence="2 12" id="KW-0004">4Fe-4S</keyword>
<keyword evidence="9 12" id="KW-0408">Iron</keyword>
<dbReference type="Gene3D" id="2.130.10.10">
    <property type="entry name" value="YVTN repeat-like/Quinoprotein amine dehydrogenase"/>
    <property type="match status" value="1"/>
</dbReference>
<evidence type="ECO:0000313" key="14">
    <source>
        <dbReference type="EMBL" id="WBW74578.1"/>
    </source>
</evidence>
<dbReference type="PANTHER" id="PTHR23264:SF19">
    <property type="entry name" value="CYTOSOLIC FE-S CLUSTER ASSEMBLY FACTOR NUBP2"/>
    <property type="match status" value="1"/>
</dbReference>
<dbReference type="SMART" id="SM00320">
    <property type="entry name" value="WD40"/>
    <property type="match status" value="7"/>
</dbReference>
<feature type="repeat" description="WD" evidence="13">
    <location>
        <begin position="593"/>
        <end position="608"/>
    </location>
</feature>
<feature type="repeat" description="WD" evidence="13">
    <location>
        <begin position="463"/>
        <end position="494"/>
    </location>
</feature>
<dbReference type="InterPro" id="IPR001680">
    <property type="entry name" value="WD40_rpt"/>
</dbReference>
<dbReference type="HAMAP" id="MF_02040">
    <property type="entry name" value="Mrp_NBP35"/>
    <property type="match status" value="1"/>
</dbReference>
<comment type="function">
    <text evidence="11">Essential component of the cytosolic iron-sulfur (Fe/S) protein assembly machinery. Required for the maturation of extramitochondrial Fe/S proteins.</text>
</comment>
<evidence type="ECO:0000256" key="3">
    <source>
        <dbReference type="ARBA" id="ARBA00022490"/>
    </source>
</evidence>
<keyword evidence="8 12" id="KW-0067">ATP-binding</keyword>
<evidence type="ECO:0000256" key="5">
    <source>
        <dbReference type="ARBA" id="ARBA00022723"/>
    </source>
</evidence>
<feature type="binding site" evidence="12">
    <location>
        <position position="204"/>
    </location>
    <ligand>
        <name>[4Fe-4S] cluster</name>
        <dbReference type="ChEBI" id="CHEBI:49883"/>
        <note>ligand shared between dimeric partners</note>
    </ligand>
</feature>
<keyword evidence="5 12" id="KW-0479">Metal-binding</keyword>
<proteinExistence type="inferred from homology"/>
<dbReference type="PROSITE" id="PS01215">
    <property type="entry name" value="MRP"/>
    <property type="match status" value="1"/>
</dbReference>
<dbReference type="HAMAP" id="MF_03037">
    <property type="entry name" value="ciao1"/>
    <property type="match status" value="1"/>
</dbReference>
<keyword evidence="7 12" id="KW-0547">Nucleotide-binding</keyword>
<feature type="repeat" description="WD" evidence="13">
    <location>
        <begin position="419"/>
        <end position="450"/>
    </location>
</feature>
<evidence type="ECO:0000256" key="11">
    <source>
        <dbReference type="HAMAP-Rule" id="MF_03037"/>
    </source>
</evidence>
<keyword evidence="6" id="KW-0677">Repeat</keyword>
<feature type="repeat" description="WD" evidence="13">
    <location>
        <begin position="374"/>
        <end position="406"/>
    </location>
</feature>
<keyword evidence="4 13" id="KW-0853">WD repeat</keyword>
<evidence type="ECO:0000256" key="13">
    <source>
        <dbReference type="PROSITE-ProRule" id="PRU00221"/>
    </source>
</evidence>
<dbReference type="PANTHER" id="PTHR23264">
    <property type="entry name" value="NUCLEOTIDE-BINDING PROTEIN NBP35 YEAST -RELATED"/>
    <property type="match status" value="1"/>
</dbReference>
<evidence type="ECO:0000256" key="4">
    <source>
        <dbReference type="ARBA" id="ARBA00022574"/>
    </source>
</evidence>
<dbReference type="HAMAP" id="MF_03039">
    <property type="entry name" value="NUBP2"/>
    <property type="match status" value="1"/>
</dbReference>